<name>A0A2T7CP29_9POAL</name>
<feature type="signal peptide" evidence="1">
    <location>
        <begin position="1"/>
        <end position="29"/>
    </location>
</feature>
<dbReference type="Proteomes" id="UP000244336">
    <property type="component" value="Chromosome 8"/>
</dbReference>
<keyword evidence="1" id="KW-0732">Signal</keyword>
<dbReference type="EMBL" id="CM009756">
    <property type="protein sequence ID" value="PUZ45099.1"/>
    <property type="molecule type" value="Genomic_DNA"/>
</dbReference>
<gene>
    <name evidence="2" type="ORF">GQ55_8G193300</name>
</gene>
<accession>A0A2T7CP29</accession>
<evidence type="ECO:0000313" key="2">
    <source>
        <dbReference type="EMBL" id="PUZ45099.1"/>
    </source>
</evidence>
<evidence type="ECO:0000256" key="1">
    <source>
        <dbReference type="SAM" id="SignalP"/>
    </source>
</evidence>
<protein>
    <submittedName>
        <fullName evidence="2">Uncharacterized protein</fullName>
    </submittedName>
</protein>
<evidence type="ECO:0000313" key="3">
    <source>
        <dbReference type="Proteomes" id="UP000244336"/>
    </source>
</evidence>
<keyword evidence="3" id="KW-1185">Reference proteome</keyword>
<sequence length="109" mass="11882">MALTNISTSRNMYLLTAALFLVLATMSSTFPSCQAVRRGIIRRHQPPPPPPPLSPSPPGETCFIFQECKLSVCSKACVSKGHRGVGAHCVEIKQTGTDECCCRIKHRVL</sequence>
<dbReference type="AlphaFoldDB" id="A0A2T7CP29"/>
<dbReference type="Gramene" id="PUZ45099">
    <property type="protein sequence ID" value="PUZ45099"/>
    <property type="gene ID" value="GQ55_8G193300"/>
</dbReference>
<feature type="chain" id="PRO_5015518725" evidence="1">
    <location>
        <begin position="30"/>
        <end position="109"/>
    </location>
</feature>
<proteinExistence type="predicted"/>
<organism evidence="2 3">
    <name type="scientific">Panicum hallii var. hallii</name>
    <dbReference type="NCBI Taxonomy" id="1504633"/>
    <lineage>
        <taxon>Eukaryota</taxon>
        <taxon>Viridiplantae</taxon>
        <taxon>Streptophyta</taxon>
        <taxon>Embryophyta</taxon>
        <taxon>Tracheophyta</taxon>
        <taxon>Spermatophyta</taxon>
        <taxon>Magnoliopsida</taxon>
        <taxon>Liliopsida</taxon>
        <taxon>Poales</taxon>
        <taxon>Poaceae</taxon>
        <taxon>PACMAD clade</taxon>
        <taxon>Panicoideae</taxon>
        <taxon>Panicodae</taxon>
        <taxon>Paniceae</taxon>
        <taxon>Panicinae</taxon>
        <taxon>Panicum</taxon>
        <taxon>Panicum sect. Panicum</taxon>
    </lineage>
</organism>
<reference evidence="2 3" key="1">
    <citation type="submission" date="2018-04" db="EMBL/GenBank/DDBJ databases">
        <title>WGS assembly of Panicum hallii var. hallii HAL2.</title>
        <authorList>
            <person name="Lovell J."/>
            <person name="Jenkins J."/>
            <person name="Lowry D."/>
            <person name="Mamidi S."/>
            <person name="Sreedasyam A."/>
            <person name="Weng X."/>
            <person name="Barry K."/>
            <person name="Bonette J."/>
            <person name="Campitelli B."/>
            <person name="Daum C."/>
            <person name="Gordon S."/>
            <person name="Gould B."/>
            <person name="Lipzen A."/>
            <person name="MacQueen A."/>
            <person name="Palacio-Mejia J."/>
            <person name="Plott C."/>
            <person name="Shakirov E."/>
            <person name="Shu S."/>
            <person name="Yoshinaga Y."/>
            <person name="Zane M."/>
            <person name="Rokhsar D."/>
            <person name="Grimwood J."/>
            <person name="Schmutz J."/>
            <person name="Juenger T."/>
        </authorList>
    </citation>
    <scope>NUCLEOTIDE SEQUENCE [LARGE SCALE GENOMIC DNA]</scope>
    <source>
        <strain evidence="3">cv. HAL2</strain>
    </source>
</reference>